<gene>
    <name evidence="3" type="ORF">EXIGLDRAFT_722101</name>
</gene>
<dbReference type="AlphaFoldDB" id="A0A165FFS5"/>
<protein>
    <recommendedName>
        <fullName evidence="5">Mid2 domain-containing protein</fullName>
    </recommendedName>
</protein>
<evidence type="ECO:0000256" key="1">
    <source>
        <dbReference type="SAM" id="MobiDB-lite"/>
    </source>
</evidence>
<proteinExistence type="predicted"/>
<evidence type="ECO:0008006" key="5">
    <source>
        <dbReference type="Google" id="ProtNLM"/>
    </source>
</evidence>
<keyword evidence="2" id="KW-1133">Transmembrane helix</keyword>
<dbReference type="OrthoDB" id="10495531at2759"/>
<reference evidence="3 4" key="1">
    <citation type="journal article" date="2016" name="Mol. Biol. Evol.">
        <title>Comparative Genomics of Early-Diverging Mushroom-Forming Fungi Provides Insights into the Origins of Lignocellulose Decay Capabilities.</title>
        <authorList>
            <person name="Nagy L.G."/>
            <person name="Riley R."/>
            <person name="Tritt A."/>
            <person name="Adam C."/>
            <person name="Daum C."/>
            <person name="Floudas D."/>
            <person name="Sun H."/>
            <person name="Yadav J.S."/>
            <person name="Pangilinan J."/>
            <person name="Larsson K.H."/>
            <person name="Matsuura K."/>
            <person name="Barry K."/>
            <person name="Labutti K."/>
            <person name="Kuo R."/>
            <person name="Ohm R.A."/>
            <person name="Bhattacharya S.S."/>
            <person name="Shirouzu T."/>
            <person name="Yoshinaga Y."/>
            <person name="Martin F.M."/>
            <person name="Grigoriev I.V."/>
            <person name="Hibbett D.S."/>
        </authorList>
    </citation>
    <scope>NUCLEOTIDE SEQUENCE [LARGE SCALE GENOMIC DNA]</scope>
    <source>
        <strain evidence="3 4">HHB12029</strain>
    </source>
</reference>
<feature type="compositionally biased region" description="Polar residues" evidence="1">
    <location>
        <begin position="190"/>
        <end position="199"/>
    </location>
</feature>
<dbReference type="InParanoid" id="A0A165FFS5"/>
<accession>A0A165FFS5</accession>
<evidence type="ECO:0000256" key="2">
    <source>
        <dbReference type="SAM" id="Phobius"/>
    </source>
</evidence>
<feature type="region of interest" description="Disordered" evidence="1">
    <location>
        <begin position="165"/>
        <end position="216"/>
    </location>
</feature>
<keyword evidence="2" id="KW-0812">Transmembrane</keyword>
<evidence type="ECO:0000313" key="4">
    <source>
        <dbReference type="Proteomes" id="UP000077266"/>
    </source>
</evidence>
<feature type="compositionally biased region" description="Low complexity" evidence="1">
    <location>
        <begin position="173"/>
        <end position="189"/>
    </location>
</feature>
<feature type="compositionally biased region" description="Basic and acidic residues" evidence="1">
    <location>
        <begin position="432"/>
        <end position="449"/>
    </location>
</feature>
<feature type="region of interest" description="Disordered" evidence="1">
    <location>
        <begin position="78"/>
        <end position="98"/>
    </location>
</feature>
<name>A0A165FFS5_EXIGL</name>
<keyword evidence="4" id="KW-1185">Reference proteome</keyword>
<feature type="compositionally biased region" description="Pro residues" evidence="1">
    <location>
        <begin position="274"/>
        <end position="285"/>
    </location>
</feature>
<dbReference type="EMBL" id="KV426086">
    <property type="protein sequence ID" value="KZV88920.1"/>
    <property type="molecule type" value="Genomic_DNA"/>
</dbReference>
<dbReference type="STRING" id="1314781.A0A165FFS5"/>
<keyword evidence="2" id="KW-0472">Membrane</keyword>
<organism evidence="3 4">
    <name type="scientific">Exidia glandulosa HHB12029</name>
    <dbReference type="NCBI Taxonomy" id="1314781"/>
    <lineage>
        <taxon>Eukaryota</taxon>
        <taxon>Fungi</taxon>
        <taxon>Dikarya</taxon>
        <taxon>Basidiomycota</taxon>
        <taxon>Agaricomycotina</taxon>
        <taxon>Agaricomycetes</taxon>
        <taxon>Auriculariales</taxon>
        <taxon>Exidiaceae</taxon>
        <taxon>Exidia</taxon>
    </lineage>
</organism>
<feature type="compositionally biased region" description="Polar residues" evidence="1">
    <location>
        <begin position="450"/>
        <end position="460"/>
    </location>
</feature>
<dbReference type="Proteomes" id="UP000077266">
    <property type="component" value="Unassembled WGS sequence"/>
</dbReference>
<feature type="region of interest" description="Disordered" evidence="1">
    <location>
        <begin position="432"/>
        <end position="460"/>
    </location>
</feature>
<sequence>MPIVKRADASDSSNGGIGALASDINGIPTVAFPVPAAATIVTCQGPVNIIWFYAGAFGASDQLIDLYLTNVGVPQQPAPVSGSSSAPSTSTVSPGSPSSVAPITLTIATARQVTATNHFFPWQKVALPSGYYIINGTSVDERSKIVFVPSAPFFISPGADTSCISINPPLPPQSTTTTTTSPSPSTTDTAQLQPSSSPTDIPLNEAPEAARTTSVDHRSQVIAGSVAGSLAIVLIIALFYVLLYLRRRRRSFWANPDAMPGKGRLQRLSSKPTPILPPPPVPPSSPVGADPSSTSVYLTVPSIRFPSEAERGADSFTTQRSQLQARWGWAVPLTPMFNLLHARRSSIGSDKFMSPAGVESPLPTGQSGSFAWFQSQQQHRGERSPLPSASFMQRSRMTSLAGLDVHMSEYERDRLHSLSEFRWVGEGFPPDHRASTVTIERLDTVDEKSTPSSTPTKEKK</sequence>
<feature type="transmembrane region" description="Helical" evidence="2">
    <location>
        <begin position="221"/>
        <end position="245"/>
    </location>
</feature>
<evidence type="ECO:0000313" key="3">
    <source>
        <dbReference type="EMBL" id="KZV88920.1"/>
    </source>
</evidence>
<feature type="region of interest" description="Disordered" evidence="1">
    <location>
        <begin position="256"/>
        <end position="292"/>
    </location>
</feature>